<feature type="compositionally biased region" description="Polar residues" evidence="2">
    <location>
        <begin position="239"/>
        <end position="258"/>
    </location>
</feature>
<gene>
    <name evidence="3" type="ORF">ACFSKU_19235</name>
</gene>
<dbReference type="SMART" id="SM00028">
    <property type="entry name" value="TPR"/>
    <property type="match status" value="1"/>
</dbReference>
<accession>A0ABW4X3E0</accession>
<keyword evidence="4" id="KW-1185">Reference proteome</keyword>
<dbReference type="EMBL" id="JBHUHV010000058">
    <property type="protein sequence ID" value="MFD2069028.1"/>
    <property type="molecule type" value="Genomic_DNA"/>
</dbReference>
<feature type="compositionally biased region" description="Polar residues" evidence="2">
    <location>
        <begin position="202"/>
        <end position="218"/>
    </location>
</feature>
<dbReference type="RefSeq" id="WP_229957483.1">
    <property type="nucleotide sequence ID" value="NZ_JAJJWI010000001.1"/>
</dbReference>
<keyword evidence="1" id="KW-0802">TPR repeat</keyword>
<proteinExistence type="predicted"/>
<evidence type="ECO:0000313" key="3">
    <source>
        <dbReference type="EMBL" id="MFD2069028.1"/>
    </source>
</evidence>
<dbReference type="InterPro" id="IPR019734">
    <property type="entry name" value="TPR_rpt"/>
</dbReference>
<evidence type="ECO:0000256" key="2">
    <source>
        <dbReference type="SAM" id="MobiDB-lite"/>
    </source>
</evidence>
<name>A0ABW4X3E0_9BACT</name>
<protein>
    <submittedName>
        <fullName evidence="3">Aerotolerance protein</fullName>
    </submittedName>
</protein>
<dbReference type="Gene3D" id="1.25.40.10">
    <property type="entry name" value="Tetratricopeptide repeat domain"/>
    <property type="match status" value="1"/>
</dbReference>
<feature type="repeat" description="TPR" evidence="1">
    <location>
        <begin position="95"/>
        <end position="128"/>
    </location>
</feature>
<sequence length="321" mass="36660">MRLLLYILFLVSLLNGGLQTISRTNRFTKEAAAAYAQQDYIKSITAYDYLLNDLEVEDDQIRLNLAHSYYRAGMLTKAQEQYRLLADNPSRYLHSVVHLQLGNIATSQNKFKHATALYKQALESDPSNESARYNFELLKKYLQLHPEQAEDVGQDKLPENQESNQEDSQQAPPPVKENLEPQPKKKPDDKGTEQEEMDKPQSDPNGQNQKSGGSSLQVPDQDGQPVEQEREGAAGRNPGDTQGQNLNSTYDQQQQTRGSSREYLPEDEQRAQTQRTRLQQMNISPERAKLLLDAMRDAELQYIQQLPKKATRKPDKSKPDW</sequence>
<dbReference type="SUPFAM" id="SSF48452">
    <property type="entry name" value="TPR-like"/>
    <property type="match status" value="1"/>
</dbReference>
<comment type="caution">
    <text evidence="3">The sequence shown here is derived from an EMBL/GenBank/DDBJ whole genome shotgun (WGS) entry which is preliminary data.</text>
</comment>
<dbReference type="InterPro" id="IPR011990">
    <property type="entry name" value="TPR-like_helical_dom_sf"/>
</dbReference>
<reference evidence="4" key="1">
    <citation type="journal article" date="2019" name="Int. J. Syst. Evol. Microbiol.">
        <title>The Global Catalogue of Microorganisms (GCM) 10K type strain sequencing project: providing services to taxonomists for standard genome sequencing and annotation.</title>
        <authorList>
            <consortium name="The Broad Institute Genomics Platform"/>
            <consortium name="The Broad Institute Genome Sequencing Center for Infectious Disease"/>
            <person name="Wu L."/>
            <person name="Ma J."/>
        </authorList>
    </citation>
    <scope>NUCLEOTIDE SEQUENCE [LARGE SCALE GENOMIC DNA]</scope>
    <source>
        <strain evidence="4">JCM 16545</strain>
    </source>
</reference>
<dbReference type="Proteomes" id="UP001597369">
    <property type="component" value="Unassembled WGS sequence"/>
</dbReference>
<feature type="compositionally biased region" description="Low complexity" evidence="2">
    <location>
        <begin position="160"/>
        <end position="170"/>
    </location>
</feature>
<evidence type="ECO:0000256" key="1">
    <source>
        <dbReference type="PROSITE-ProRule" id="PRU00339"/>
    </source>
</evidence>
<feature type="compositionally biased region" description="Low complexity" evidence="2">
    <location>
        <begin position="271"/>
        <end position="280"/>
    </location>
</feature>
<feature type="compositionally biased region" description="Basic and acidic residues" evidence="2">
    <location>
        <begin position="259"/>
        <end position="270"/>
    </location>
</feature>
<dbReference type="PROSITE" id="PS50005">
    <property type="entry name" value="TPR"/>
    <property type="match status" value="1"/>
</dbReference>
<organism evidence="3 4">
    <name type="scientific">Pontibacter silvestris</name>
    <dbReference type="NCBI Taxonomy" id="2305183"/>
    <lineage>
        <taxon>Bacteria</taxon>
        <taxon>Pseudomonadati</taxon>
        <taxon>Bacteroidota</taxon>
        <taxon>Cytophagia</taxon>
        <taxon>Cytophagales</taxon>
        <taxon>Hymenobacteraceae</taxon>
        <taxon>Pontibacter</taxon>
    </lineage>
</organism>
<evidence type="ECO:0000313" key="4">
    <source>
        <dbReference type="Proteomes" id="UP001597369"/>
    </source>
</evidence>
<feature type="region of interest" description="Disordered" evidence="2">
    <location>
        <begin position="158"/>
        <end position="284"/>
    </location>
</feature>
<feature type="compositionally biased region" description="Basic and acidic residues" evidence="2">
    <location>
        <begin position="177"/>
        <end position="201"/>
    </location>
</feature>